<evidence type="ECO:0000313" key="4">
    <source>
        <dbReference type="EMBL" id="NGM22681.1"/>
    </source>
</evidence>
<feature type="chain" id="PRO_5026673263" evidence="3">
    <location>
        <begin position="21"/>
        <end position="394"/>
    </location>
</feature>
<dbReference type="InterPro" id="IPR050490">
    <property type="entry name" value="Bact_solute-bd_prot1"/>
</dbReference>
<feature type="signal peptide" evidence="3">
    <location>
        <begin position="1"/>
        <end position="20"/>
    </location>
</feature>
<organism evidence="4 5">
    <name type="scientific">Falsiroseomonas algicola</name>
    <dbReference type="NCBI Taxonomy" id="2716930"/>
    <lineage>
        <taxon>Bacteria</taxon>
        <taxon>Pseudomonadati</taxon>
        <taxon>Pseudomonadota</taxon>
        <taxon>Alphaproteobacteria</taxon>
        <taxon>Acetobacterales</taxon>
        <taxon>Roseomonadaceae</taxon>
        <taxon>Falsiroseomonas</taxon>
    </lineage>
</organism>
<name>A0A6M1LQK3_9PROT</name>
<dbReference type="PANTHER" id="PTHR43649">
    <property type="entry name" value="ARABINOSE-BINDING PROTEIN-RELATED"/>
    <property type="match status" value="1"/>
</dbReference>
<dbReference type="AlphaFoldDB" id="A0A6M1LQK3"/>
<dbReference type="Proteomes" id="UP000475385">
    <property type="component" value="Unassembled WGS sequence"/>
</dbReference>
<dbReference type="SUPFAM" id="SSF53850">
    <property type="entry name" value="Periplasmic binding protein-like II"/>
    <property type="match status" value="1"/>
</dbReference>
<protein>
    <submittedName>
        <fullName evidence="4">Extracellular solute-binding protein</fullName>
    </submittedName>
</protein>
<evidence type="ECO:0000256" key="1">
    <source>
        <dbReference type="ARBA" id="ARBA00004418"/>
    </source>
</evidence>
<dbReference type="GO" id="GO:0042597">
    <property type="term" value="C:periplasmic space"/>
    <property type="evidence" value="ECO:0007669"/>
    <property type="project" value="UniProtKB-SubCell"/>
</dbReference>
<accession>A0A6M1LQK3</accession>
<dbReference type="Gene3D" id="3.40.190.10">
    <property type="entry name" value="Periplasmic binding protein-like II"/>
    <property type="match status" value="2"/>
</dbReference>
<keyword evidence="3" id="KW-0732">Signal</keyword>
<reference evidence="4 5" key="2">
    <citation type="submission" date="2020-03" db="EMBL/GenBank/DDBJ databases">
        <title>Roseomonas stagni sp. nov., isolated from pond water in Japan.</title>
        <authorList>
            <person name="Furuhata K."/>
            <person name="Miyamoto H."/>
            <person name="Goto K."/>
        </authorList>
    </citation>
    <scope>NUCLEOTIDE SEQUENCE [LARGE SCALE GENOMIC DNA]</scope>
    <source>
        <strain evidence="4 5">PeD5</strain>
    </source>
</reference>
<evidence type="ECO:0000256" key="2">
    <source>
        <dbReference type="ARBA" id="ARBA00008520"/>
    </source>
</evidence>
<reference evidence="4 5" key="1">
    <citation type="submission" date="2020-02" db="EMBL/GenBank/DDBJ databases">
        <authorList>
            <person name="Kim H.M."/>
            <person name="Jeon C.O."/>
        </authorList>
    </citation>
    <scope>NUCLEOTIDE SEQUENCE [LARGE SCALE GENOMIC DNA]</scope>
    <source>
        <strain evidence="4 5">PeD5</strain>
    </source>
</reference>
<comment type="similarity">
    <text evidence="2">Belongs to the bacterial solute-binding protein 1 family.</text>
</comment>
<evidence type="ECO:0000256" key="3">
    <source>
        <dbReference type="SAM" id="SignalP"/>
    </source>
</evidence>
<evidence type="ECO:0000313" key="5">
    <source>
        <dbReference type="Proteomes" id="UP000475385"/>
    </source>
</evidence>
<gene>
    <name evidence="4" type="ORF">G3576_21895</name>
</gene>
<dbReference type="RefSeq" id="WP_164696574.1">
    <property type="nucleotide sequence ID" value="NZ_JAAIKB010000010.1"/>
</dbReference>
<sequence length="394" mass="41377">MTRRTLLLSLPALLARPARAQADRVVVLGDARQRTVLEGILPHADWVMGDAPRLLRDMGLAAPGYDLGLLPHRLVAPRLLDHLLPLDGLIDDAALADIPPALRQAFTQDGRLLGLPFGQSIPGLFTNEAVLAARRVAPPATAEALLEACRAATGPREDGTAVSGLVLDGIGLAPVLDIARIWDGDVLSPDLTVRVTETGFRRGLEVLAALFGGGVMPRILPRFSAALALAEMQQGRGAFAIGPMARLRALNAPGASRDARRISVAALPAAAGGPAPVTVAVEALVIPRSAPNRDGAIRAMQRLAGAEATLRAGLNGNGPVRLTVLADPRYAAAVPWAAAEAAVLPIARPALPPIAQVARVEEIIRLEVEAMLVRPRPVAETVERLAFRLRPLLA</sequence>
<comment type="subcellular location">
    <subcellularLocation>
        <location evidence="1">Periplasm</location>
    </subcellularLocation>
</comment>
<keyword evidence="5" id="KW-1185">Reference proteome</keyword>
<dbReference type="EMBL" id="JAAIKB010000010">
    <property type="protein sequence ID" value="NGM22681.1"/>
    <property type="molecule type" value="Genomic_DNA"/>
</dbReference>
<comment type="caution">
    <text evidence="4">The sequence shown here is derived from an EMBL/GenBank/DDBJ whole genome shotgun (WGS) entry which is preliminary data.</text>
</comment>
<dbReference type="Pfam" id="PF13416">
    <property type="entry name" value="SBP_bac_8"/>
    <property type="match status" value="1"/>
</dbReference>
<proteinExistence type="inferred from homology"/>
<dbReference type="InterPro" id="IPR006059">
    <property type="entry name" value="SBP"/>
</dbReference>